<proteinExistence type="predicted"/>
<accession>A0A8S1RTH2</accession>
<evidence type="ECO:0000256" key="1">
    <source>
        <dbReference type="SAM" id="Phobius"/>
    </source>
</evidence>
<evidence type="ECO:0000313" key="2">
    <source>
        <dbReference type="EMBL" id="CAD8131246.1"/>
    </source>
</evidence>
<keyword evidence="1" id="KW-0812">Transmembrane</keyword>
<keyword evidence="1" id="KW-1133">Transmembrane helix</keyword>
<sequence>MKLFHEALNFSDQICLSYDIYKRNFPLKINKITKNGITLQFLNQQSIQIPPYLLGIISFNRVLILNRFNEQLFIGLIQDNSIIKLIYFSNGQPIKQYQFQLPYVFNNNLLNLIEIYQLNLDQIKKSVYQTKKKIIKAIKLNFSIIYLLEDCIKVSIQFTQETFIFEQIQYSFDCTSSFQFYKQEIYIDAHSIIYNHTHYNIIKITLKEKIVQVNNVLQNHFLIFTYYNDQYSAKLFLFQIEEIIHLYTLPTYNYTIQFPIQYKIQMSILMIKVRKADQGFFLLIYDLKNTAVESLIQINAIDEEDNQSFDFIDEKEYFFSYQRQLQIQNLNQPCFFLKGLKEGQDFIEETQLIISTKSEISNENIDLEFHLIIINKNYTLQLLNLSQNILAGEILNQENIFGNIEEVEIIGSENISVYQPLIFNNISAICNFYQFGICIYDKSILRNIFDSNTFIKFSQDFVQLPFYIGFNSEDCSHAIYLKLDESLYMNEFNFCRNNQIQKQNYTISNNAHTMKIFKQINDLQMTGLDNGIILFYFQYKPFLNSVLLNSFINVDFDLFDGAKINDFTYFFLNIGFNVIELKVFNVTQLDHHNGAISDILYQQKYNLNNLFEKSQLIQKNSSKLQIYHVLKINNKFQIKFIIILKDNLAVLMQIILDLNNYNETIFEQLGMIRYENKAIFRKLLFIDLNYVILAFSQDQYRFINIFDINILKNKNIDSIQKFKDDNYNYVERYNESYFIIVEQVNVQEQRVHLITLDKFKIKCHGECSKPSYIKLSNQVSQILIELDFLNEKQINKDKLQSFIVVFTFICIVIRLFCKKEKKRREKQIIQH</sequence>
<feature type="transmembrane region" description="Helical" evidence="1">
    <location>
        <begin position="799"/>
        <end position="817"/>
    </location>
</feature>
<gene>
    <name evidence="2" type="ORF">PSON_ATCC_30995.1.T4230001</name>
</gene>
<dbReference type="AlphaFoldDB" id="A0A8S1RTH2"/>
<dbReference type="Proteomes" id="UP000692954">
    <property type="component" value="Unassembled WGS sequence"/>
</dbReference>
<name>A0A8S1RTH2_9CILI</name>
<keyword evidence="1" id="KW-0472">Membrane</keyword>
<keyword evidence="3" id="KW-1185">Reference proteome</keyword>
<reference evidence="2" key="1">
    <citation type="submission" date="2021-01" db="EMBL/GenBank/DDBJ databases">
        <authorList>
            <consortium name="Genoscope - CEA"/>
            <person name="William W."/>
        </authorList>
    </citation>
    <scope>NUCLEOTIDE SEQUENCE</scope>
</reference>
<evidence type="ECO:0000313" key="3">
    <source>
        <dbReference type="Proteomes" id="UP000692954"/>
    </source>
</evidence>
<dbReference type="EMBL" id="CAJJDN010000423">
    <property type="protein sequence ID" value="CAD8131246.1"/>
    <property type="molecule type" value="Genomic_DNA"/>
</dbReference>
<organism evidence="2 3">
    <name type="scientific">Paramecium sonneborni</name>
    <dbReference type="NCBI Taxonomy" id="65129"/>
    <lineage>
        <taxon>Eukaryota</taxon>
        <taxon>Sar</taxon>
        <taxon>Alveolata</taxon>
        <taxon>Ciliophora</taxon>
        <taxon>Intramacronucleata</taxon>
        <taxon>Oligohymenophorea</taxon>
        <taxon>Peniculida</taxon>
        <taxon>Parameciidae</taxon>
        <taxon>Paramecium</taxon>
    </lineage>
</organism>
<evidence type="ECO:0008006" key="4">
    <source>
        <dbReference type="Google" id="ProtNLM"/>
    </source>
</evidence>
<comment type="caution">
    <text evidence="2">The sequence shown here is derived from an EMBL/GenBank/DDBJ whole genome shotgun (WGS) entry which is preliminary data.</text>
</comment>
<dbReference type="OrthoDB" id="10477185at2759"/>
<protein>
    <recommendedName>
        <fullName evidence="4">Transmembrane protein</fullName>
    </recommendedName>
</protein>